<reference evidence="1" key="1">
    <citation type="submission" date="2021-02" db="EMBL/GenBank/DDBJ databases">
        <authorList>
            <person name="Nowell W R."/>
        </authorList>
    </citation>
    <scope>NUCLEOTIDE SEQUENCE</scope>
</reference>
<dbReference type="Proteomes" id="UP000681967">
    <property type="component" value="Unassembled WGS sequence"/>
</dbReference>
<protein>
    <submittedName>
        <fullName evidence="1">Uncharacterized protein</fullName>
    </submittedName>
</protein>
<dbReference type="AlphaFoldDB" id="A0A8S3A377"/>
<evidence type="ECO:0000313" key="2">
    <source>
        <dbReference type="Proteomes" id="UP000681967"/>
    </source>
</evidence>
<dbReference type="EMBL" id="CAJOBH010108526">
    <property type="protein sequence ID" value="CAF4649482.1"/>
    <property type="molecule type" value="Genomic_DNA"/>
</dbReference>
<comment type="caution">
    <text evidence="1">The sequence shown here is derived from an EMBL/GenBank/DDBJ whole genome shotgun (WGS) entry which is preliminary data.</text>
</comment>
<proteinExistence type="predicted"/>
<sequence>MGPYETFDYIRGRYEVATSLLKTPDELADTYADWIEAYPRC</sequence>
<feature type="non-terminal residue" evidence="1">
    <location>
        <position position="1"/>
    </location>
</feature>
<organism evidence="1 2">
    <name type="scientific">Rotaria magnacalcarata</name>
    <dbReference type="NCBI Taxonomy" id="392030"/>
    <lineage>
        <taxon>Eukaryota</taxon>
        <taxon>Metazoa</taxon>
        <taxon>Spiralia</taxon>
        <taxon>Gnathifera</taxon>
        <taxon>Rotifera</taxon>
        <taxon>Eurotatoria</taxon>
        <taxon>Bdelloidea</taxon>
        <taxon>Philodinida</taxon>
        <taxon>Philodinidae</taxon>
        <taxon>Rotaria</taxon>
    </lineage>
</organism>
<name>A0A8S3A377_9BILA</name>
<accession>A0A8S3A377</accession>
<gene>
    <name evidence="1" type="ORF">BYL167_LOCUS42105</name>
</gene>
<evidence type="ECO:0000313" key="1">
    <source>
        <dbReference type="EMBL" id="CAF4649482.1"/>
    </source>
</evidence>